<dbReference type="EMBL" id="CAFBNF010000150">
    <property type="protein sequence ID" value="CAB4949224.1"/>
    <property type="molecule type" value="Genomic_DNA"/>
</dbReference>
<dbReference type="InterPro" id="IPR008146">
    <property type="entry name" value="Gln_synth_cat_dom"/>
</dbReference>
<dbReference type="Pfam" id="PF00120">
    <property type="entry name" value="Gln-synt_C"/>
    <property type="match status" value="1"/>
</dbReference>
<evidence type="ECO:0000313" key="3">
    <source>
        <dbReference type="EMBL" id="CAB4949224.1"/>
    </source>
</evidence>
<dbReference type="PROSITE" id="PS51987">
    <property type="entry name" value="GS_CATALYTIC"/>
    <property type="match status" value="1"/>
</dbReference>
<accession>A0A6J7K4I1</accession>
<dbReference type="SUPFAM" id="SSF55931">
    <property type="entry name" value="Glutamine synthetase/guanido kinase"/>
    <property type="match status" value="1"/>
</dbReference>
<gene>
    <name evidence="3" type="ORF">UFOPK3773_01306</name>
</gene>
<evidence type="ECO:0000259" key="2">
    <source>
        <dbReference type="PROSITE" id="PS51987"/>
    </source>
</evidence>
<protein>
    <submittedName>
        <fullName evidence="3">Unannotated protein</fullName>
    </submittedName>
</protein>
<dbReference type="InterPro" id="IPR014746">
    <property type="entry name" value="Gln_synth/guanido_kin_cat_dom"/>
</dbReference>
<evidence type="ECO:0000256" key="1">
    <source>
        <dbReference type="ARBA" id="ARBA00022598"/>
    </source>
</evidence>
<name>A0A6J7K4I1_9ZZZZ</name>
<sequence>MSAVRMTQLEVPDYTLGLRGKMLRPEKLEAGSTAFCTIIYGLDPVDGVAETPLSSAANGYPDAFAVVDESTRVPLAWRPGTDAVIADLHDETGTILGESPRGVVQRLIAEFGELGLAPVLGFEYECYVMYADDATLRAHDYRSLRPLGRVDNAYSLSRVADASSLLSEFVDRMESVGIPVEAVHSELGPGFFEYALAPMDALRATDSAVRARQYFRDLCAERGLLATFMAKFRGGASGSGGHVHQSLSRNGVNVMSDGAGGLSDVGRHYLAGLLSTMGDFTALFNPLLNSYKRISAGFFVSENASWGWDNRNAACRVVANAGSGATRIEHRRPGADANPYLLAAGMLAGGLVGVRGALDPGAPLEVGADATATGAVLPRDLRVATQALDTSVVARQLLGDPLVDCFVATRNAELAAFDHWWDTTITDWELRRYLETL</sequence>
<feature type="domain" description="GS catalytic" evidence="2">
    <location>
        <begin position="100"/>
        <end position="437"/>
    </location>
</feature>
<reference evidence="3" key="1">
    <citation type="submission" date="2020-05" db="EMBL/GenBank/DDBJ databases">
        <authorList>
            <person name="Chiriac C."/>
            <person name="Salcher M."/>
            <person name="Ghai R."/>
            <person name="Kavagutti S V."/>
        </authorList>
    </citation>
    <scope>NUCLEOTIDE SEQUENCE</scope>
</reference>
<dbReference type="GO" id="GO:0004356">
    <property type="term" value="F:glutamine synthetase activity"/>
    <property type="evidence" value="ECO:0007669"/>
    <property type="project" value="InterPro"/>
</dbReference>
<dbReference type="Gene3D" id="3.30.590.10">
    <property type="entry name" value="Glutamine synthetase/guanido kinase, catalytic domain"/>
    <property type="match status" value="1"/>
</dbReference>
<dbReference type="PANTHER" id="PTHR43785">
    <property type="entry name" value="GAMMA-GLUTAMYLPUTRESCINE SYNTHETASE"/>
    <property type="match status" value="1"/>
</dbReference>
<dbReference type="AlphaFoldDB" id="A0A6J7K4I1"/>
<organism evidence="3">
    <name type="scientific">freshwater metagenome</name>
    <dbReference type="NCBI Taxonomy" id="449393"/>
    <lineage>
        <taxon>unclassified sequences</taxon>
        <taxon>metagenomes</taxon>
        <taxon>ecological metagenomes</taxon>
    </lineage>
</organism>
<keyword evidence="1" id="KW-0436">Ligase</keyword>
<proteinExistence type="predicted"/>
<dbReference type="SMART" id="SM01230">
    <property type="entry name" value="Gln-synt_C"/>
    <property type="match status" value="1"/>
</dbReference>
<dbReference type="PANTHER" id="PTHR43785:SF12">
    <property type="entry name" value="TYPE-1 GLUTAMINE SYNTHETASE 2"/>
    <property type="match status" value="1"/>
</dbReference>